<dbReference type="PANTHER" id="PTHR43090">
    <property type="entry name" value="1-(5-PHOSPHORIBOSYL)-5-[(5-PHOSPHORIBOSYLAMINO)METHYLIDENEAMINO] IMIDAZOLE-4-CARBOXAMIDE ISOMERASE"/>
    <property type="match status" value="1"/>
</dbReference>
<comment type="caution">
    <text evidence="7">The sequence shown here is derived from an EMBL/GenBank/DDBJ whole genome shotgun (WGS) entry which is preliminary data.</text>
</comment>
<comment type="similarity">
    <text evidence="1 6">Belongs to the HisA/HisF family.</text>
</comment>
<dbReference type="EMBL" id="DVGY01000183">
    <property type="protein sequence ID" value="HIR41741.1"/>
    <property type="molecule type" value="Genomic_DNA"/>
</dbReference>
<dbReference type="Pfam" id="PF00977">
    <property type="entry name" value="His_biosynth"/>
    <property type="match status" value="1"/>
</dbReference>
<dbReference type="AlphaFoldDB" id="A0A9D1AM59"/>
<dbReference type="InterPro" id="IPR006062">
    <property type="entry name" value="His_biosynth"/>
</dbReference>
<evidence type="ECO:0000256" key="4">
    <source>
        <dbReference type="ARBA" id="ARBA00023235"/>
    </source>
</evidence>
<dbReference type="InterPro" id="IPR013785">
    <property type="entry name" value="Aldolase_TIM"/>
</dbReference>
<dbReference type="SUPFAM" id="SSF51366">
    <property type="entry name" value="Ribulose-phoshate binding barrel"/>
    <property type="match status" value="1"/>
</dbReference>
<comment type="pathway">
    <text evidence="5">Amino-acid biosynthesis.</text>
</comment>
<gene>
    <name evidence="7" type="primary">hisA</name>
    <name evidence="7" type="ORF">IAB36_07935</name>
</gene>
<accession>A0A9D1AM59</accession>
<dbReference type="Proteomes" id="UP000886749">
    <property type="component" value="Unassembled WGS sequence"/>
</dbReference>
<reference evidence="7" key="1">
    <citation type="submission" date="2020-10" db="EMBL/GenBank/DDBJ databases">
        <authorList>
            <person name="Gilroy R."/>
        </authorList>
    </citation>
    <scope>NUCLEOTIDE SEQUENCE</scope>
    <source>
        <strain evidence="7">CHK184-25365</strain>
    </source>
</reference>
<evidence type="ECO:0000256" key="5">
    <source>
        <dbReference type="ARBA" id="ARBA00029440"/>
    </source>
</evidence>
<sequence length="260" mass="28767">MQFRPCIDIHNGQVKQIVGGALSDEGDRAQENFVSLRDGAYYASLYRDLGLKGGHVILLNPHTSPYYPADLHQAKLALSAFPGGLQLGGGVTPDNAMEFLDWGASHVIVTSYVFSGGEVNWERLKKLEQVCSKHRLVLDVSCRKRDGEYYIVTDRWQKFTQVPLTPALLDRLSAYCDEFLVHGVDVEGKQSGVELGLVKLLSSWGKIPCTYAGGIHSLEDIRQIKRLGDDRIHITIGSALDLFGGPLKQNQVLECCRTPL</sequence>
<dbReference type="Gene3D" id="3.20.20.70">
    <property type="entry name" value="Aldolase class I"/>
    <property type="match status" value="1"/>
</dbReference>
<evidence type="ECO:0000256" key="3">
    <source>
        <dbReference type="ARBA" id="ARBA00023102"/>
    </source>
</evidence>
<dbReference type="PANTHER" id="PTHR43090:SF2">
    <property type="entry name" value="1-(5-PHOSPHORIBOSYL)-5-[(5-PHOSPHORIBOSYLAMINO)METHYLIDENEAMINO] IMIDAZOLE-4-CARBOXAMIDE ISOMERASE"/>
    <property type="match status" value="1"/>
</dbReference>
<reference evidence="7" key="2">
    <citation type="journal article" date="2021" name="PeerJ">
        <title>Extensive microbial diversity within the chicken gut microbiome revealed by metagenomics and culture.</title>
        <authorList>
            <person name="Gilroy R."/>
            <person name="Ravi A."/>
            <person name="Getino M."/>
            <person name="Pursley I."/>
            <person name="Horton D.L."/>
            <person name="Alikhan N.F."/>
            <person name="Baker D."/>
            <person name="Gharbi K."/>
            <person name="Hall N."/>
            <person name="Watson M."/>
            <person name="Adriaenssens E.M."/>
            <person name="Foster-Nyarko E."/>
            <person name="Jarju S."/>
            <person name="Secka A."/>
            <person name="Antonio M."/>
            <person name="Oren A."/>
            <person name="Chaudhuri R.R."/>
            <person name="La Ragione R."/>
            <person name="Hildebrand F."/>
            <person name="Pallen M.J."/>
        </authorList>
    </citation>
    <scope>NUCLEOTIDE SEQUENCE</scope>
    <source>
        <strain evidence="7">CHK184-25365</strain>
    </source>
</reference>
<name>A0A9D1AM59_9FIRM</name>
<dbReference type="NCBIfam" id="TIGR02129">
    <property type="entry name" value="hisA_euk"/>
    <property type="match status" value="1"/>
</dbReference>
<dbReference type="GO" id="GO:0000162">
    <property type="term" value="P:L-tryptophan biosynthetic process"/>
    <property type="evidence" value="ECO:0007669"/>
    <property type="project" value="TreeGrafter"/>
</dbReference>
<dbReference type="GO" id="GO:0005737">
    <property type="term" value="C:cytoplasm"/>
    <property type="evidence" value="ECO:0007669"/>
    <property type="project" value="TreeGrafter"/>
</dbReference>
<evidence type="ECO:0000256" key="6">
    <source>
        <dbReference type="RuleBase" id="RU003657"/>
    </source>
</evidence>
<keyword evidence="4 7" id="KW-0413">Isomerase</keyword>
<dbReference type="InterPro" id="IPR044524">
    <property type="entry name" value="Isoase_HisA-like"/>
</dbReference>
<protein>
    <submittedName>
        <fullName evidence="7">Phosphoribosylformimino-5-aminoimidazole carboxamide ribotide isomerase</fullName>
    </submittedName>
</protein>
<organism evidence="7 8">
    <name type="scientific">Candidatus Egerieicola pullicola</name>
    <dbReference type="NCBI Taxonomy" id="2840775"/>
    <lineage>
        <taxon>Bacteria</taxon>
        <taxon>Bacillati</taxon>
        <taxon>Bacillota</taxon>
        <taxon>Clostridia</taxon>
        <taxon>Eubacteriales</taxon>
        <taxon>Oscillospiraceae</taxon>
        <taxon>Oscillospiraceae incertae sedis</taxon>
        <taxon>Candidatus Egerieicola</taxon>
    </lineage>
</organism>
<dbReference type="InterPro" id="IPR011060">
    <property type="entry name" value="RibuloseP-bd_barrel"/>
</dbReference>
<dbReference type="InterPro" id="IPR011858">
    <property type="entry name" value="His6/HISN3"/>
</dbReference>
<dbReference type="GO" id="GO:0003949">
    <property type="term" value="F:1-(5-phosphoribosyl)-5-[(5-phosphoribosylamino)methylideneamino]imidazole-4-carboxamide isomerase activity"/>
    <property type="evidence" value="ECO:0007669"/>
    <property type="project" value="InterPro"/>
</dbReference>
<evidence type="ECO:0000256" key="1">
    <source>
        <dbReference type="ARBA" id="ARBA00009667"/>
    </source>
</evidence>
<evidence type="ECO:0000256" key="2">
    <source>
        <dbReference type="ARBA" id="ARBA00022605"/>
    </source>
</evidence>
<keyword evidence="2 6" id="KW-0028">Amino-acid biosynthesis</keyword>
<evidence type="ECO:0000313" key="7">
    <source>
        <dbReference type="EMBL" id="HIR41741.1"/>
    </source>
</evidence>
<dbReference type="GO" id="GO:0000105">
    <property type="term" value="P:L-histidine biosynthetic process"/>
    <property type="evidence" value="ECO:0007669"/>
    <property type="project" value="UniProtKB-KW"/>
</dbReference>
<evidence type="ECO:0000313" key="8">
    <source>
        <dbReference type="Proteomes" id="UP000886749"/>
    </source>
</evidence>
<keyword evidence="3 6" id="KW-0368">Histidine biosynthesis</keyword>
<dbReference type="CDD" id="cd04723">
    <property type="entry name" value="HisA_HisF"/>
    <property type="match status" value="1"/>
</dbReference>
<proteinExistence type="inferred from homology"/>